<feature type="compositionally biased region" description="Low complexity" evidence="1">
    <location>
        <begin position="145"/>
        <end position="169"/>
    </location>
</feature>
<sequence>MSQRKGAANSKFGHLFGDTSDSSTGSSKSNRLSISGDLYKDPLAAFNPPITASTTTTRGGAAAAKATLSSPPASSSAAAAAAAGPKTPPGSGPNSRSSSRLQHHALFSSLTGDSGGSLFDSAPQSASLTLSAAKRDLLFGDSGGPTSSSSASRKTSTTLSRSSNSSSRVPSPPLGVRVSTTALNADASPLGESASASNKDEDAQSIKSPLSTQSLTRTNSQASTISHESVKSSRSVQSQDTADDARSIASSTRSGIPSKVASVVSTSVAPPAVSAPPLSSKTSISTRPPAIKRASVDQPSKQSAPTAPTIVDPIFNPLDQSQPQSIPSSEPQSPRLSKDKIPHSASSTTSSQSIETFQSISRTSSPNFAPPPLSKNGFERDAENASPAPSTSSSFSRSEAMNLVIPDDAAEAFANDLLFTSGPTSPQISSTLGHRSTSFLDSGIASSRSQHQPSISDTLSNINSLRTTVQASKPGAGAGTVSHPRTGSGFSLGEDVVDSSNPWMNSLADSLQETKLLMVEGGGNKVMDYTHSDDMGEPNFAQEAAFALPSTSTLSRRSNRNNFHSTSTTITSNIGSHYPSSLLTPIPTLEEDLGGFDDVFSSTRSKPNAKSTTAAMASSPTLALSTHWNIRDAVEAAALDPDFQGPRSIVNQSRDKVLAIMQMPKDPLEKDASDQEAFDNPWE</sequence>
<dbReference type="AlphaFoldDB" id="A0A9P8D1Z6"/>
<feature type="compositionally biased region" description="Low complexity" evidence="1">
    <location>
        <begin position="384"/>
        <end position="397"/>
    </location>
</feature>
<evidence type="ECO:0000313" key="2">
    <source>
        <dbReference type="EMBL" id="KAG9326260.1"/>
    </source>
</evidence>
<feature type="compositionally biased region" description="Polar residues" evidence="1">
    <location>
        <begin position="297"/>
        <end position="306"/>
    </location>
</feature>
<feature type="compositionally biased region" description="Acidic residues" evidence="1">
    <location>
        <begin position="674"/>
        <end position="683"/>
    </location>
</feature>
<feature type="compositionally biased region" description="Low complexity" evidence="1">
    <location>
        <begin position="320"/>
        <end position="334"/>
    </location>
</feature>
<organism evidence="2 3">
    <name type="scientific">Mortierella alpina</name>
    <name type="common">Oleaginous fungus</name>
    <name type="synonym">Mortierella renispora</name>
    <dbReference type="NCBI Taxonomy" id="64518"/>
    <lineage>
        <taxon>Eukaryota</taxon>
        <taxon>Fungi</taxon>
        <taxon>Fungi incertae sedis</taxon>
        <taxon>Mucoromycota</taxon>
        <taxon>Mortierellomycotina</taxon>
        <taxon>Mortierellomycetes</taxon>
        <taxon>Mortierellales</taxon>
        <taxon>Mortierellaceae</taxon>
        <taxon>Mortierella</taxon>
    </lineage>
</organism>
<name>A0A9P8D1Z6_MORAP</name>
<feature type="compositionally biased region" description="Low complexity" evidence="1">
    <location>
        <begin position="17"/>
        <end position="27"/>
    </location>
</feature>
<feature type="region of interest" description="Disordered" evidence="1">
    <location>
        <begin position="137"/>
        <end position="397"/>
    </location>
</feature>
<accession>A0A9P8D1Z6</accession>
<evidence type="ECO:0000256" key="1">
    <source>
        <dbReference type="SAM" id="MobiDB-lite"/>
    </source>
</evidence>
<feature type="region of interest" description="Disordered" evidence="1">
    <location>
        <begin position="1"/>
        <end position="123"/>
    </location>
</feature>
<evidence type="ECO:0000313" key="3">
    <source>
        <dbReference type="Proteomes" id="UP000717515"/>
    </source>
</evidence>
<feature type="compositionally biased region" description="Polar residues" evidence="1">
    <location>
        <begin position="205"/>
        <end position="240"/>
    </location>
</feature>
<feature type="compositionally biased region" description="Low complexity" evidence="1">
    <location>
        <begin position="257"/>
        <end position="280"/>
    </location>
</feature>
<dbReference type="Proteomes" id="UP000717515">
    <property type="component" value="Unassembled WGS sequence"/>
</dbReference>
<gene>
    <name evidence="2" type="ORF">KVV02_000975</name>
</gene>
<protein>
    <submittedName>
        <fullName evidence="2">Uncharacterized protein</fullName>
    </submittedName>
</protein>
<feature type="compositionally biased region" description="Low complexity" evidence="1">
    <location>
        <begin position="344"/>
        <end position="361"/>
    </location>
</feature>
<feature type="region of interest" description="Disordered" evidence="1">
    <location>
        <begin position="662"/>
        <end position="683"/>
    </location>
</feature>
<dbReference type="EMBL" id="JAIFTL010000023">
    <property type="protein sequence ID" value="KAG9326260.1"/>
    <property type="molecule type" value="Genomic_DNA"/>
</dbReference>
<feature type="compositionally biased region" description="Low complexity" evidence="1">
    <location>
        <begin position="48"/>
        <end position="85"/>
    </location>
</feature>
<reference evidence="2" key="1">
    <citation type="submission" date="2021-07" db="EMBL/GenBank/DDBJ databases">
        <title>Draft genome of Mortierella alpina, strain LL118, isolated from an aspen leaf litter sample.</title>
        <authorList>
            <person name="Yang S."/>
            <person name="Vinatzer B.A."/>
        </authorList>
    </citation>
    <scope>NUCLEOTIDE SEQUENCE</scope>
    <source>
        <strain evidence="2">LL118</strain>
    </source>
</reference>
<proteinExistence type="predicted"/>
<comment type="caution">
    <text evidence="2">The sequence shown here is derived from an EMBL/GenBank/DDBJ whole genome shotgun (WGS) entry which is preliminary data.</text>
</comment>